<keyword evidence="5" id="KW-1185">Reference proteome</keyword>
<evidence type="ECO:0000313" key="5">
    <source>
        <dbReference type="Proteomes" id="UP000631114"/>
    </source>
</evidence>
<dbReference type="PANTHER" id="PTHR11452:SF42">
    <property type="entry name" value="ALPHA-GALACTOSIDASE"/>
    <property type="match status" value="1"/>
</dbReference>
<evidence type="ECO:0000256" key="1">
    <source>
        <dbReference type="ARBA" id="ARBA00009743"/>
    </source>
</evidence>
<accession>A0A835HZ86</accession>
<dbReference type="InterPro" id="IPR013785">
    <property type="entry name" value="Aldolase_TIM"/>
</dbReference>
<dbReference type="InterPro" id="IPR017853">
    <property type="entry name" value="GH"/>
</dbReference>
<dbReference type="SUPFAM" id="SSF51445">
    <property type="entry name" value="(Trans)glycosidases"/>
    <property type="match status" value="1"/>
</dbReference>
<evidence type="ECO:0000256" key="2">
    <source>
        <dbReference type="ARBA" id="ARBA00022801"/>
    </source>
</evidence>
<dbReference type="GO" id="GO:0005975">
    <property type="term" value="P:carbohydrate metabolic process"/>
    <property type="evidence" value="ECO:0007669"/>
    <property type="project" value="InterPro"/>
</dbReference>
<gene>
    <name evidence="4" type="ORF">IFM89_029451</name>
</gene>
<comment type="similarity">
    <text evidence="1">Belongs to the glycosyl hydrolase 27 family.</text>
</comment>
<reference evidence="4 5" key="1">
    <citation type="submission" date="2020-10" db="EMBL/GenBank/DDBJ databases">
        <title>The Coptis chinensis genome and diversification of protoberbering-type alkaloids.</title>
        <authorList>
            <person name="Wang B."/>
            <person name="Shu S."/>
            <person name="Song C."/>
            <person name="Liu Y."/>
        </authorList>
    </citation>
    <scope>NUCLEOTIDE SEQUENCE [LARGE SCALE GENOMIC DNA]</scope>
    <source>
        <strain evidence="4">HL-2020</strain>
        <tissue evidence="4">Leaf</tissue>
    </source>
</reference>
<dbReference type="EMBL" id="JADFTS010000005">
    <property type="protein sequence ID" value="KAF9606852.1"/>
    <property type="molecule type" value="Genomic_DNA"/>
</dbReference>
<dbReference type="InterPro" id="IPR002241">
    <property type="entry name" value="Glyco_hydro_27"/>
</dbReference>
<dbReference type="PANTHER" id="PTHR11452">
    <property type="entry name" value="ALPHA-GALACTOSIDASE/ALPHA-N-ACETYLGALACTOSAMINIDASE"/>
    <property type="match status" value="1"/>
</dbReference>
<name>A0A835HZ86_9MAGN</name>
<dbReference type="Gene3D" id="3.20.20.70">
    <property type="entry name" value="Aldolase class I"/>
    <property type="match status" value="1"/>
</dbReference>
<evidence type="ECO:0000256" key="3">
    <source>
        <dbReference type="ARBA" id="ARBA00023295"/>
    </source>
</evidence>
<keyword evidence="3" id="KW-0326">Glycosidase</keyword>
<evidence type="ECO:0008006" key="6">
    <source>
        <dbReference type="Google" id="ProtNLM"/>
    </source>
</evidence>
<dbReference type="OrthoDB" id="5795902at2759"/>
<protein>
    <recommendedName>
        <fullName evidence="6">Alpha-galactosidase</fullName>
    </recommendedName>
</protein>
<organism evidence="4 5">
    <name type="scientific">Coptis chinensis</name>
    <dbReference type="NCBI Taxonomy" id="261450"/>
    <lineage>
        <taxon>Eukaryota</taxon>
        <taxon>Viridiplantae</taxon>
        <taxon>Streptophyta</taxon>
        <taxon>Embryophyta</taxon>
        <taxon>Tracheophyta</taxon>
        <taxon>Spermatophyta</taxon>
        <taxon>Magnoliopsida</taxon>
        <taxon>Ranunculales</taxon>
        <taxon>Ranunculaceae</taxon>
        <taxon>Coptidoideae</taxon>
        <taxon>Coptis</taxon>
    </lineage>
</organism>
<dbReference type="AlphaFoldDB" id="A0A835HZ86"/>
<keyword evidence="2" id="KW-0378">Hydrolase</keyword>
<proteinExistence type="inferred from homology"/>
<sequence length="180" mass="20351">MIPDPKRWPSSIDGKGFNEVARKVHGIGLKFGIHVMRGVSTQAVDANSPILDITTWFSGGVGYMESGRQWGAKDIGLTDQKCAWMPHGFMSVDTKLGAGKPFLRSFYHQNAEWGVDFVKHYCIWGDDLNVNEVAIVLEVQCDTLFFYQTGTFQVLKELDRPILYSLGTSNRLQHQPWPRM</sequence>
<comment type="caution">
    <text evidence="4">The sequence shown here is derived from an EMBL/GenBank/DDBJ whole genome shotgun (WGS) entry which is preliminary data.</text>
</comment>
<evidence type="ECO:0000313" key="4">
    <source>
        <dbReference type="EMBL" id="KAF9606852.1"/>
    </source>
</evidence>
<dbReference type="GO" id="GO:0004553">
    <property type="term" value="F:hydrolase activity, hydrolyzing O-glycosyl compounds"/>
    <property type="evidence" value="ECO:0007669"/>
    <property type="project" value="InterPro"/>
</dbReference>
<dbReference type="Proteomes" id="UP000631114">
    <property type="component" value="Unassembled WGS sequence"/>
</dbReference>